<dbReference type="Proteomes" id="UP000192342">
    <property type="component" value="Unassembled WGS sequence"/>
</dbReference>
<dbReference type="GO" id="GO:0033228">
    <property type="term" value="P:cysteine export across plasma membrane"/>
    <property type="evidence" value="ECO:0007669"/>
    <property type="project" value="TreeGrafter"/>
</dbReference>
<evidence type="ECO:0000313" key="7">
    <source>
        <dbReference type="EMBL" id="ORE89574.1"/>
    </source>
</evidence>
<dbReference type="STRING" id="1317117.ATO7_06825"/>
<gene>
    <name evidence="7" type="ORF">ATO7_06825</name>
</gene>
<feature type="transmembrane region" description="Helical" evidence="6">
    <location>
        <begin position="186"/>
        <end position="204"/>
    </location>
</feature>
<evidence type="ECO:0000256" key="6">
    <source>
        <dbReference type="SAM" id="Phobius"/>
    </source>
</evidence>
<evidence type="ECO:0000256" key="3">
    <source>
        <dbReference type="ARBA" id="ARBA00022692"/>
    </source>
</evidence>
<name>A0A1Y1SIS7_9GAMM</name>
<reference evidence="7 8" key="1">
    <citation type="submission" date="2013-04" db="EMBL/GenBank/DDBJ databases">
        <title>Oceanococcus atlanticus 22II-S10r2 Genome Sequencing.</title>
        <authorList>
            <person name="Lai Q."/>
            <person name="Li G."/>
            <person name="Shao Z."/>
        </authorList>
    </citation>
    <scope>NUCLEOTIDE SEQUENCE [LARGE SCALE GENOMIC DNA]</scope>
    <source>
        <strain evidence="7 8">22II-S10r2</strain>
    </source>
</reference>
<sequence>MNSALESGFAWQALSLLAFSSAITPGPNNLMLLASSARFGLRRTLPHLGGVLAGTLSMVTLNVVGLGALMLAWAPLLNLLKFAGAGYLCYLAWRLTLAQQTPGQQNTSAAGAQPLTWRQAAVFQVINPKVWMMGLAVATTLGQVGLSDAAFGIALFCAIAFPCVLLWAMFGVVMLRLLTTPRARRVFNVTVCAMLLATAAMIMLA</sequence>
<feature type="transmembrane region" description="Helical" evidence="6">
    <location>
        <begin position="46"/>
        <end position="69"/>
    </location>
</feature>
<keyword evidence="3 6" id="KW-0812">Transmembrane</keyword>
<dbReference type="Pfam" id="PF01810">
    <property type="entry name" value="LysE"/>
    <property type="match status" value="1"/>
</dbReference>
<dbReference type="PANTHER" id="PTHR30086:SF20">
    <property type="entry name" value="ARGININE EXPORTER PROTEIN ARGO-RELATED"/>
    <property type="match status" value="1"/>
</dbReference>
<dbReference type="EMBL" id="AQQV01000001">
    <property type="protein sequence ID" value="ORE89574.1"/>
    <property type="molecule type" value="Genomic_DNA"/>
</dbReference>
<feature type="transmembrane region" description="Helical" evidence="6">
    <location>
        <begin position="76"/>
        <end position="93"/>
    </location>
</feature>
<evidence type="ECO:0000256" key="2">
    <source>
        <dbReference type="ARBA" id="ARBA00022475"/>
    </source>
</evidence>
<keyword evidence="2" id="KW-1003">Cell membrane</keyword>
<evidence type="ECO:0000313" key="8">
    <source>
        <dbReference type="Proteomes" id="UP000192342"/>
    </source>
</evidence>
<dbReference type="RefSeq" id="WP_083560803.1">
    <property type="nucleotide sequence ID" value="NZ_AQQV01000001.1"/>
</dbReference>
<keyword evidence="8" id="KW-1185">Reference proteome</keyword>
<keyword evidence="4 6" id="KW-1133">Transmembrane helix</keyword>
<evidence type="ECO:0000256" key="1">
    <source>
        <dbReference type="ARBA" id="ARBA00004651"/>
    </source>
</evidence>
<comment type="caution">
    <text evidence="7">The sequence shown here is derived from an EMBL/GenBank/DDBJ whole genome shotgun (WGS) entry which is preliminary data.</text>
</comment>
<evidence type="ECO:0000256" key="4">
    <source>
        <dbReference type="ARBA" id="ARBA00022989"/>
    </source>
</evidence>
<organism evidence="7 8">
    <name type="scientific">Oceanococcus atlanticus</name>
    <dbReference type="NCBI Taxonomy" id="1317117"/>
    <lineage>
        <taxon>Bacteria</taxon>
        <taxon>Pseudomonadati</taxon>
        <taxon>Pseudomonadota</taxon>
        <taxon>Gammaproteobacteria</taxon>
        <taxon>Chromatiales</taxon>
        <taxon>Oceanococcaceae</taxon>
        <taxon>Oceanococcus</taxon>
    </lineage>
</organism>
<dbReference type="AlphaFoldDB" id="A0A1Y1SIS7"/>
<comment type="subcellular location">
    <subcellularLocation>
        <location evidence="1">Cell membrane</location>
        <topology evidence="1">Multi-pass membrane protein</topology>
    </subcellularLocation>
</comment>
<keyword evidence="5 6" id="KW-0472">Membrane</keyword>
<accession>A0A1Y1SIS7</accession>
<dbReference type="PANTHER" id="PTHR30086">
    <property type="entry name" value="ARGININE EXPORTER PROTEIN ARGO"/>
    <property type="match status" value="1"/>
</dbReference>
<proteinExistence type="predicted"/>
<feature type="transmembrane region" description="Helical" evidence="6">
    <location>
        <begin position="149"/>
        <end position="174"/>
    </location>
</feature>
<evidence type="ECO:0000256" key="5">
    <source>
        <dbReference type="ARBA" id="ARBA00023136"/>
    </source>
</evidence>
<dbReference type="OrthoDB" id="9812084at2"/>
<dbReference type="GO" id="GO:0005886">
    <property type="term" value="C:plasma membrane"/>
    <property type="evidence" value="ECO:0007669"/>
    <property type="project" value="UniProtKB-SubCell"/>
</dbReference>
<dbReference type="GO" id="GO:0015171">
    <property type="term" value="F:amino acid transmembrane transporter activity"/>
    <property type="evidence" value="ECO:0007669"/>
    <property type="project" value="TreeGrafter"/>
</dbReference>
<protein>
    <submittedName>
        <fullName evidence="7">Lysine exporter protein LysE/YggA</fullName>
    </submittedName>
</protein>
<dbReference type="InterPro" id="IPR001123">
    <property type="entry name" value="LeuE-type"/>
</dbReference>